<reference evidence="1" key="1">
    <citation type="submission" date="2022-10" db="EMBL/GenBank/DDBJ databases">
        <authorList>
            <person name="Chen Y."/>
            <person name="Dougan E. K."/>
            <person name="Chan C."/>
            <person name="Rhodes N."/>
            <person name="Thang M."/>
        </authorList>
    </citation>
    <scope>NUCLEOTIDE SEQUENCE</scope>
</reference>
<dbReference type="EMBL" id="CAMXCT020001284">
    <property type="protein sequence ID" value="CAL1141993.1"/>
    <property type="molecule type" value="Genomic_DNA"/>
</dbReference>
<reference evidence="2 3" key="2">
    <citation type="submission" date="2024-05" db="EMBL/GenBank/DDBJ databases">
        <authorList>
            <person name="Chen Y."/>
            <person name="Shah S."/>
            <person name="Dougan E. K."/>
            <person name="Thang M."/>
            <person name="Chan C."/>
        </authorList>
    </citation>
    <scope>NUCLEOTIDE SEQUENCE [LARGE SCALE GENOMIC DNA]</scope>
</reference>
<comment type="caution">
    <text evidence="1">The sequence shown here is derived from an EMBL/GenBank/DDBJ whole genome shotgun (WGS) entry which is preliminary data.</text>
</comment>
<accession>A0A9P1CCJ9</accession>
<dbReference type="EMBL" id="CAMXCT010001284">
    <property type="protein sequence ID" value="CAI3988618.1"/>
    <property type="molecule type" value="Genomic_DNA"/>
</dbReference>
<name>A0A9P1CCJ9_9DINO</name>
<dbReference type="EMBL" id="CAMXCT030001284">
    <property type="protein sequence ID" value="CAL4775930.1"/>
    <property type="molecule type" value="Genomic_DNA"/>
</dbReference>
<gene>
    <name evidence="1" type="ORF">C1SCF055_LOCUS15762</name>
</gene>
<keyword evidence="3" id="KW-1185">Reference proteome</keyword>
<dbReference type="AlphaFoldDB" id="A0A9P1CCJ9"/>
<sequence>MALVPGWATCQAAEVAISSWCSSAKTWVAHLFTDSPPTKCAGGAISSTSRCREDPEADHGPKELMRLSDVPPELRSHISSYLDVPGLCAERATARENYSRKAFVAQLVQLARPDTPDVLLTAGDIYVENEDQIPQLEQALARDSFQVFAGLQGTKCIFNEYALAFKVWWASNPGAITHWCSSWIEHSSLSPAAQCLLIRLAAGVFEDLDWGALHLKRMFAAEVRRLETEGRTRCLRGYASNLACKHPEIREL</sequence>
<organism evidence="1">
    <name type="scientific">Cladocopium goreaui</name>
    <dbReference type="NCBI Taxonomy" id="2562237"/>
    <lineage>
        <taxon>Eukaryota</taxon>
        <taxon>Sar</taxon>
        <taxon>Alveolata</taxon>
        <taxon>Dinophyceae</taxon>
        <taxon>Suessiales</taxon>
        <taxon>Symbiodiniaceae</taxon>
        <taxon>Cladocopium</taxon>
    </lineage>
</organism>
<evidence type="ECO:0000313" key="2">
    <source>
        <dbReference type="EMBL" id="CAL4775930.1"/>
    </source>
</evidence>
<evidence type="ECO:0000313" key="3">
    <source>
        <dbReference type="Proteomes" id="UP001152797"/>
    </source>
</evidence>
<protein>
    <submittedName>
        <fullName evidence="1">Uncharacterized protein</fullName>
    </submittedName>
</protein>
<evidence type="ECO:0000313" key="1">
    <source>
        <dbReference type="EMBL" id="CAI3988618.1"/>
    </source>
</evidence>
<dbReference type="Proteomes" id="UP001152797">
    <property type="component" value="Unassembled WGS sequence"/>
</dbReference>
<proteinExistence type="predicted"/>